<gene>
    <name evidence="10" type="ORF">KQI89_01635</name>
</gene>
<evidence type="ECO:0000256" key="6">
    <source>
        <dbReference type="RuleBase" id="RU003983"/>
    </source>
</evidence>
<accession>A0ABS6EWK0</accession>
<dbReference type="Pfam" id="PF16491">
    <property type="entry name" value="Peptidase_M48_N"/>
    <property type="match status" value="1"/>
</dbReference>
<protein>
    <submittedName>
        <fullName evidence="10">M48 family metallopeptidase</fullName>
    </submittedName>
</protein>
<evidence type="ECO:0000256" key="5">
    <source>
        <dbReference type="ARBA" id="ARBA00023049"/>
    </source>
</evidence>
<feature type="transmembrane region" description="Helical" evidence="7">
    <location>
        <begin position="295"/>
        <end position="312"/>
    </location>
</feature>
<comment type="cofactor">
    <cofactor evidence="6">
        <name>Zn(2+)</name>
        <dbReference type="ChEBI" id="CHEBI:29105"/>
    </cofactor>
    <text evidence="6">Binds 1 zinc ion per subunit.</text>
</comment>
<sequence length="430" mass="49913">MKKKHRVIYFISVLVFLFIALYITTQIFQVKYSYLMKGNNTIELKVDSNNNVIVPDATDIAKFNYKLGTLYWVLSIALTLAIPLYLIVSGSATELKLWLKDHFRRNNLIIILYIFSIFTFLFLTSLPLSFFRGYYKMKLIGISNESLFSWIIRVFKSFLINSITTTFIGFLCYKILNKAKKCAYLIIGLLTLPLYIMGTLIYPLYIDPVFNEFKPLENKILEYKIKDLANRADIKDLTLYEVDKSKETKAMNAYMTGVGNTKRIVLWDNTIKGLSEGETLVVAAHEMGHYKLKHIPKSIFMGALYSIFLLYLTEKFSRAFINKKGNKLKIYSIKDLAAIPIIILYFSLFSLLLTPISNGYTRYQEWQADKFAIELTEDNFSNATVEVKFLQNNISVPNVNGFIKFFRYDHPTPKERIEFSNGYNKFNKIP</sequence>
<keyword evidence="2" id="KW-0479">Metal-binding</keyword>
<evidence type="ECO:0000313" key="11">
    <source>
        <dbReference type="Proteomes" id="UP000736583"/>
    </source>
</evidence>
<organism evidence="10 11">
    <name type="scientific">Clostridium simiarum</name>
    <dbReference type="NCBI Taxonomy" id="2841506"/>
    <lineage>
        <taxon>Bacteria</taxon>
        <taxon>Bacillati</taxon>
        <taxon>Bacillota</taxon>
        <taxon>Clostridia</taxon>
        <taxon>Eubacteriales</taxon>
        <taxon>Clostridiaceae</taxon>
        <taxon>Clostridium</taxon>
    </lineage>
</organism>
<feature type="transmembrane region" description="Helical" evidence="7">
    <location>
        <begin position="108"/>
        <end position="130"/>
    </location>
</feature>
<dbReference type="PANTHER" id="PTHR10120">
    <property type="entry name" value="CAAX PRENYL PROTEASE 1"/>
    <property type="match status" value="1"/>
</dbReference>
<feature type="transmembrane region" description="Helical" evidence="7">
    <location>
        <begin position="69"/>
        <end position="88"/>
    </location>
</feature>
<name>A0ABS6EWK0_9CLOT</name>
<keyword evidence="5 6" id="KW-0482">Metalloprotease</keyword>
<dbReference type="Proteomes" id="UP000736583">
    <property type="component" value="Unassembled WGS sequence"/>
</dbReference>
<feature type="domain" description="CAAX prenyl protease 1 N-terminal" evidence="9">
    <location>
        <begin position="74"/>
        <end position="211"/>
    </location>
</feature>
<evidence type="ECO:0000256" key="3">
    <source>
        <dbReference type="ARBA" id="ARBA00022801"/>
    </source>
</evidence>
<evidence type="ECO:0000256" key="4">
    <source>
        <dbReference type="ARBA" id="ARBA00022833"/>
    </source>
</evidence>
<evidence type="ECO:0000256" key="7">
    <source>
        <dbReference type="SAM" id="Phobius"/>
    </source>
</evidence>
<feature type="transmembrane region" description="Helical" evidence="7">
    <location>
        <begin position="7"/>
        <end position="28"/>
    </location>
</feature>
<reference evidence="10 11" key="1">
    <citation type="submission" date="2021-06" db="EMBL/GenBank/DDBJ databases">
        <authorList>
            <person name="Sun Q."/>
            <person name="Li D."/>
        </authorList>
    </citation>
    <scope>NUCLEOTIDE SEQUENCE [LARGE SCALE GENOMIC DNA]</scope>
    <source>
        <strain evidence="10 11">MSJ-4</strain>
    </source>
</reference>
<dbReference type="EMBL" id="JAHLQL010000001">
    <property type="protein sequence ID" value="MBU5590456.1"/>
    <property type="molecule type" value="Genomic_DNA"/>
</dbReference>
<keyword evidence="7" id="KW-1133">Transmembrane helix</keyword>
<evidence type="ECO:0000313" key="10">
    <source>
        <dbReference type="EMBL" id="MBU5590456.1"/>
    </source>
</evidence>
<keyword evidence="11" id="KW-1185">Reference proteome</keyword>
<evidence type="ECO:0000259" key="8">
    <source>
        <dbReference type="Pfam" id="PF01435"/>
    </source>
</evidence>
<proteinExistence type="inferred from homology"/>
<feature type="transmembrane region" description="Helical" evidence="7">
    <location>
        <begin position="333"/>
        <end position="353"/>
    </location>
</feature>
<dbReference type="Pfam" id="PF01435">
    <property type="entry name" value="Peptidase_M48"/>
    <property type="match status" value="1"/>
</dbReference>
<keyword evidence="3 6" id="KW-0378">Hydrolase</keyword>
<evidence type="ECO:0000259" key="9">
    <source>
        <dbReference type="Pfam" id="PF16491"/>
    </source>
</evidence>
<evidence type="ECO:0000256" key="2">
    <source>
        <dbReference type="ARBA" id="ARBA00022723"/>
    </source>
</evidence>
<evidence type="ECO:0000256" key="1">
    <source>
        <dbReference type="ARBA" id="ARBA00022670"/>
    </source>
</evidence>
<feature type="domain" description="Peptidase M48" evidence="8">
    <location>
        <begin position="215"/>
        <end position="418"/>
    </location>
</feature>
<dbReference type="InterPro" id="IPR027057">
    <property type="entry name" value="CAXX_Prtase_1"/>
</dbReference>
<dbReference type="InterPro" id="IPR001915">
    <property type="entry name" value="Peptidase_M48"/>
</dbReference>
<feature type="transmembrane region" description="Helical" evidence="7">
    <location>
        <begin position="150"/>
        <end position="171"/>
    </location>
</feature>
<keyword evidence="1 6" id="KW-0645">Protease</keyword>
<comment type="caution">
    <text evidence="10">The sequence shown here is derived from an EMBL/GenBank/DDBJ whole genome shotgun (WGS) entry which is preliminary data.</text>
</comment>
<keyword evidence="4 6" id="KW-0862">Zinc</keyword>
<keyword evidence="7" id="KW-0812">Transmembrane</keyword>
<keyword evidence="7" id="KW-0472">Membrane</keyword>
<feature type="transmembrane region" description="Helical" evidence="7">
    <location>
        <begin position="183"/>
        <end position="205"/>
    </location>
</feature>
<dbReference type="InterPro" id="IPR032456">
    <property type="entry name" value="Peptidase_M48_N"/>
</dbReference>
<dbReference type="RefSeq" id="WP_216455653.1">
    <property type="nucleotide sequence ID" value="NZ_JAHLQL010000001.1"/>
</dbReference>
<dbReference type="CDD" id="cd07343">
    <property type="entry name" value="M48A_Zmpste24p_like"/>
    <property type="match status" value="1"/>
</dbReference>
<comment type="similarity">
    <text evidence="6">Belongs to the peptidase M48 family.</text>
</comment>